<accession>A0A0K8PMY3</accession>
<reference evidence="2" key="1">
    <citation type="journal article" date="2015" name="Genome Announc.">
        <title>Draft Genome Sequence of Thiostrepton-Producing Streptomyces azureus ATCC 14921.</title>
        <authorList>
            <person name="Sakihara K."/>
            <person name="Maeda J."/>
            <person name="Tashiro K."/>
            <person name="Fujino Y."/>
            <person name="Kuhara S."/>
            <person name="Ohshima T."/>
            <person name="Ogata S."/>
            <person name="Doi K."/>
        </authorList>
    </citation>
    <scope>NUCLEOTIDE SEQUENCE [LARGE SCALE GENOMIC DNA]</scope>
    <source>
        <strain evidence="2">ATCC14921</strain>
    </source>
</reference>
<evidence type="ECO:0000313" key="3">
    <source>
        <dbReference type="Proteomes" id="UP000053859"/>
    </source>
</evidence>
<name>A0A0K8PMY3_STRAJ</name>
<dbReference type="RefSeq" id="WP_059418821.1">
    <property type="nucleotide sequence ID" value="NZ_DF968291.1"/>
</dbReference>
<protein>
    <submittedName>
        <fullName evidence="2">Uncharacterized protein</fullName>
    </submittedName>
</protein>
<evidence type="ECO:0000313" key="2">
    <source>
        <dbReference type="EMBL" id="GAP49103.1"/>
    </source>
</evidence>
<dbReference type="EMBL" id="DF968291">
    <property type="protein sequence ID" value="GAP49103.1"/>
    <property type="molecule type" value="Genomic_DNA"/>
</dbReference>
<organism evidence="2 3">
    <name type="scientific">Streptomyces azureus</name>
    <dbReference type="NCBI Taxonomy" id="146537"/>
    <lineage>
        <taxon>Bacteria</taxon>
        <taxon>Bacillati</taxon>
        <taxon>Actinomycetota</taxon>
        <taxon>Actinomycetes</taxon>
        <taxon>Kitasatosporales</taxon>
        <taxon>Streptomycetaceae</taxon>
        <taxon>Streptomyces</taxon>
    </lineage>
</organism>
<dbReference type="PATRIC" id="fig|146537.3.peg.4177"/>
<proteinExistence type="predicted"/>
<keyword evidence="1" id="KW-1133">Transmembrane helix</keyword>
<dbReference type="Proteomes" id="UP000053859">
    <property type="component" value="Unassembled WGS sequence"/>
</dbReference>
<dbReference type="AlphaFoldDB" id="A0A0K8PMY3"/>
<keyword evidence="1" id="KW-0472">Membrane</keyword>
<keyword evidence="3" id="KW-1185">Reference proteome</keyword>
<dbReference type="OrthoDB" id="3474785at2"/>
<evidence type="ECO:0000256" key="1">
    <source>
        <dbReference type="SAM" id="Phobius"/>
    </source>
</evidence>
<keyword evidence="1" id="KW-0812">Transmembrane</keyword>
<gene>
    <name evidence="2" type="ORF">SAZU_3967</name>
</gene>
<sequence>MSTTREEVTSAIWVIGAIAALVTVGLTITLAFGGVSWLTAPFRGEVDKRDRTEGSGAFRIATYEEFFGLCATVQFKEGAIRTLEEENKTASESRRAQIGTSLTALKSSRIEAVNEYNAKAAQEHRSAFKDKDLPPRLDVNDMNTTCAP</sequence>
<feature type="transmembrane region" description="Helical" evidence="1">
    <location>
        <begin position="12"/>
        <end position="39"/>
    </location>
</feature>